<keyword evidence="5" id="KW-1185">Reference proteome</keyword>
<dbReference type="SUPFAM" id="SSF46955">
    <property type="entry name" value="Putative DNA-binding domain"/>
    <property type="match status" value="1"/>
</dbReference>
<feature type="domain" description="Helix-turn-helix" evidence="1">
    <location>
        <begin position="11"/>
        <end position="63"/>
    </location>
</feature>
<dbReference type="EMBL" id="JACHFV010000003">
    <property type="protein sequence ID" value="MBB5294210.1"/>
    <property type="molecule type" value="Genomic_DNA"/>
</dbReference>
<dbReference type="RefSeq" id="WP_129119279.1">
    <property type="nucleotide sequence ID" value="NZ_BSUI01000016.1"/>
</dbReference>
<name>A0AAJ5F4M9_9DEIO</name>
<dbReference type="NCBIfam" id="TIGR01764">
    <property type="entry name" value="excise"/>
    <property type="match status" value="1"/>
</dbReference>
<dbReference type="GO" id="GO:0003677">
    <property type="term" value="F:DNA binding"/>
    <property type="evidence" value="ECO:0007669"/>
    <property type="project" value="InterPro"/>
</dbReference>
<organism evidence="3 4">
    <name type="scientific">Deinococcus metallilatus</name>
    <dbReference type="NCBI Taxonomy" id="1211322"/>
    <lineage>
        <taxon>Bacteria</taxon>
        <taxon>Thermotogati</taxon>
        <taxon>Deinococcota</taxon>
        <taxon>Deinococci</taxon>
        <taxon>Deinococcales</taxon>
        <taxon>Deinococcaceae</taxon>
        <taxon>Deinococcus</taxon>
    </lineage>
</organism>
<sequence>MTGRKHEPRRLLTVQEAAKLLHVSDDTVRRQIKEGALEAIRVRTTATGRAQYRIPTAAIDRVLGNTALQLQEEADPFEPLRQAFAHLTDEEREDLIDQAVQWARERRPVEQVKRAPALSEEALRERFAGNSLLEALRKDERDER</sequence>
<evidence type="ECO:0000313" key="4">
    <source>
        <dbReference type="Proteomes" id="UP000308000"/>
    </source>
</evidence>
<dbReference type="InterPro" id="IPR041657">
    <property type="entry name" value="HTH_17"/>
</dbReference>
<gene>
    <name evidence="3" type="ORF">FCS05_08400</name>
    <name evidence="2" type="ORF">HNQ10_001024</name>
</gene>
<dbReference type="AlphaFoldDB" id="A0AAJ5F4M9"/>
<comment type="caution">
    <text evidence="3">The sequence shown here is derived from an EMBL/GenBank/DDBJ whole genome shotgun (WGS) entry which is preliminary data.</text>
</comment>
<dbReference type="Gene3D" id="1.10.1660.10">
    <property type="match status" value="1"/>
</dbReference>
<accession>A0AAJ5F4M9</accession>
<dbReference type="Proteomes" id="UP000536909">
    <property type="component" value="Unassembled WGS sequence"/>
</dbReference>
<evidence type="ECO:0000259" key="1">
    <source>
        <dbReference type="Pfam" id="PF12728"/>
    </source>
</evidence>
<protein>
    <submittedName>
        <fullName evidence="2">Excisionase family DNA binding protein</fullName>
    </submittedName>
    <submittedName>
        <fullName evidence="3">Helix-turn-helix domain-containing protein</fullName>
    </submittedName>
</protein>
<evidence type="ECO:0000313" key="5">
    <source>
        <dbReference type="Proteomes" id="UP000536909"/>
    </source>
</evidence>
<reference evidence="3 4" key="1">
    <citation type="submission" date="2019-04" db="EMBL/GenBank/DDBJ databases">
        <title>Deinococcus metalilatus MA1002 mutant No.5.</title>
        <authorList>
            <person name="Park W."/>
            <person name="Park C."/>
        </authorList>
    </citation>
    <scope>NUCLEOTIDE SEQUENCE [LARGE SCALE GENOMIC DNA]</scope>
    <source>
        <strain evidence="3 4">MA1002-m5</strain>
    </source>
</reference>
<dbReference type="Pfam" id="PF12728">
    <property type="entry name" value="HTH_17"/>
    <property type="match status" value="1"/>
</dbReference>
<evidence type="ECO:0000313" key="3">
    <source>
        <dbReference type="EMBL" id="TLK27930.1"/>
    </source>
</evidence>
<dbReference type="InterPro" id="IPR010093">
    <property type="entry name" value="SinI_DNA-bd"/>
</dbReference>
<proteinExistence type="predicted"/>
<evidence type="ECO:0000313" key="2">
    <source>
        <dbReference type="EMBL" id="MBB5294210.1"/>
    </source>
</evidence>
<dbReference type="InterPro" id="IPR009061">
    <property type="entry name" value="DNA-bd_dom_put_sf"/>
</dbReference>
<reference evidence="2 5" key="2">
    <citation type="submission" date="2020-08" db="EMBL/GenBank/DDBJ databases">
        <title>Genomic Encyclopedia of Type Strains, Phase IV (KMG-IV): sequencing the most valuable type-strain genomes for metagenomic binning, comparative biology and taxonomic classification.</title>
        <authorList>
            <person name="Goeker M."/>
        </authorList>
    </citation>
    <scope>NUCLEOTIDE SEQUENCE [LARGE SCALE GENOMIC DNA]</scope>
    <source>
        <strain evidence="2 5">DSM 105434</strain>
    </source>
</reference>
<dbReference type="EMBL" id="VBRC01000005">
    <property type="protein sequence ID" value="TLK27930.1"/>
    <property type="molecule type" value="Genomic_DNA"/>
</dbReference>
<dbReference type="Proteomes" id="UP000308000">
    <property type="component" value="Unassembled WGS sequence"/>
</dbReference>